<keyword evidence="3" id="KW-0342">GTP-binding</keyword>
<dbReference type="Proteomes" id="UP000023152">
    <property type="component" value="Unassembled WGS sequence"/>
</dbReference>
<dbReference type="GO" id="GO:0003924">
    <property type="term" value="F:GTPase activity"/>
    <property type="evidence" value="ECO:0007669"/>
    <property type="project" value="InterPro"/>
</dbReference>
<dbReference type="GO" id="GO:0005834">
    <property type="term" value="C:heterotrimeric G-protein complex"/>
    <property type="evidence" value="ECO:0007669"/>
    <property type="project" value="TreeGrafter"/>
</dbReference>
<dbReference type="AlphaFoldDB" id="X6PFJ9"/>
<dbReference type="PANTHER" id="PTHR10218:SF302">
    <property type="entry name" value="GUANINE NUCLEOTIDE-BINDING PROTEIN ALPHA-5 SUBUNIT"/>
    <property type="match status" value="1"/>
</dbReference>
<evidence type="ECO:0000313" key="6">
    <source>
        <dbReference type="Proteomes" id="UP000023152"/>
    </source>
</evidence>
<keyword evidence="1 4" id="KW-0479">Metal-binding</keyword>
<dbReference type="GO" id="GO:0007188">
    <property type="term" value="P:adenylate cyclase-modulating G protein-coupled receptor signaling pathway"/>
    <property type="evidence" value="ECO:0007669"/>
    <property type="project" value="TreeGrafter"/>
</dbReference>
<evidence type="ECO:0000256" key="3">
    <source>
        <dbReference type="ARBA" id="ARBA00023134"/>
    </source>
</evidence>
<keyword evidence="2" id="KW-0547">Nucleotide-binding</keyword>
<dbReference type="EMBL" id="ASPP01000666">
    <property type="protein sequence ID" value="ETO36442.1"/>
    <property type="molecule type" value="Genomic_DNA"/>
</dbReference>
<protein>
    <submittedName>
        <fullName evidence="5">Guanine nucleotide-binding protein subunit alpha</fullName>
    </submittedName>
</protein>
<name>X6PFJ9_RETFI</name>
<reference evidence="5 6" key="1">
    <citation type="journal article" date="2013" name="Curr. Biol.">
        <title>The Genome of the Foraminiferan Reticulomyxa filosa.</title>
        <authorList>
            <person name="Glockner G."/>
            <person name="Hulsmann N."/>
            <person name="Schleicher M."/>
            <person name="Noegel A.A."/>
            <person name="Eichinger L."/>
            <person name="Gallinger C."/>
            <person name="Pawlowski J."/>
            <person name="Sierra R."/>
            <person name="Euteneuer U."/>
            <person name="Pillet L."/>
            <person name="Moustafa A."/>
            <person name="Platzer M."/>
            <person name="Groth M."/>
            <person name="Szafranski K."/>
            <person name="Schliwa M."/>
        </authorList>
    </citation>
    <scope>NUCLEOTIDE SEQUENCE [LARGE SCALE GENOMIC DNA]</scope>
</reference>
<evidence type="ECO:0000256" key="2">
    <source>
        <dbReference type="ARBA" id="ARBA00022741"/>
    </source>
</evidence>
<evidence type="ECO:0000256" key="1">
    <source>
        <dbReference type="ARBA" id="ARBA00022723"/>
    </source>
</evidence>
<dbReference type="SUPFAM" id="SSF47895">
    <property type="entry name" value="Transducin (alpha subunit), insertion domain"/>
    <property type="match status" value="1"/>
</dbReference>
<dbReference type="InterPro" id="IPR001019">
    <property type="entry name" value="Gprotein_alpha_su"/>
</dbReference>
<dbReference type="GO" id="GO:0046872">
    <property type="term" value="F:metal ion binding"/>
    <property type="evidence" value="ECO:0007669"/>
    <property type="project" value="UniProtKB-KW"/>
</dbReference>
<dbReference type="PANTHER" id="PTHR10218">
    <property type="entry name" value="GTP-BINDING PROTEIN ALPHA SUBUNIT"/>
    <property type="match status" value="1"/>
</dbReference>
<evidence type="ECO:0000313" key="5">
    <source>
        <dbReference type="EMBL" id="ETO36442.1"/>
    </source>
</evidence>
<dbReference type="InterPro" id="IPR011025">
    <property type="entry name" value="GproteinA_insert"/>
</dbReference>
<comment type="caution">
    <text evidence="5">The sequence shown here is derived from an EMBL/GenBank/DDBJ whole genome shotgun (WGS) entry which is preliminary data.</text>
</comment>
<evidence type="ECO:0000256" key="4">
    <source>
        <dbReference type="PIRSR" id="PIRSR601019-2"/>
    </source>
</evidence>
<organism evidence="5 6">
    <name type="scientific">Reticulomyxa filosa</name>
    <dbReference type="NCBI Taxonomy" id="46433"/>
    <lineage>
        <taxon>Eukaryota</taxon>
        <taxon>Sar</taxon>
        <taxon>Rhizaria</taxon>
        <taxon>Retaria</taxon>
        <taxon>Foraminifera</taxon>
        <taxon>Monothalamids</taxon>
        <taxon>Reticulomyxidae</taxon>
        <taxon>Reticulomyxa</taxon>
    </lineage>
</organism>
<dbReference type="PRINTS" id="PR00318">
    <property type="entry name" value="GPROTEINA"/>
</dbReference>
<dbReference type="Pfam" id="PF00503">
    <property type="entry name" value="G-alpha"/>
    <property type="match status" value="1"/>
</dbReference>
<proteinExistence type="predicted"/>
<dbReference type="PROSITE" id="PS51882">
    <property type="entry name" value="G_ALPHA"/>
    <property type="match status" value="1"/>
</dbReference>
<keyword evidence="6" id="KW-1185">Reference proteome</keyword>
<accession>X6PFJ9</accession>
<dbReference type="GO" id="GO:0031683">
    <property type="term" value="F:G-protein beta/gamma-subunit complex binding"/>
    <property type="evidence" value="ECO:0007669"/>
    <property type="project" value="InterPro"/>
</dbReference>
<keyword evidence="4" id="KW-0460">Magnesium</keyword>
<dbReference type="GO" id="GO:0005737">
    <property type="term" value="C:cytoplasm"/>
    <property type="evidence" value="ECO:0007669"/>
    <property type="project" value="TreeGrafter"/>
</dbReference>
<feature type="binding site" evidence="4">
    <location>
        <position position="42"/>
    </location>
    <ligand>
        <name>Mg(2+)</name>
        <dbReference type="ChEBI" id="CHEBI:18420"/>
    </ligand>
</feature>
<feature type="binding site" evidence="4">
    <location>
        <position position="193"/>
    </location>
    <ligand>
        <name>Mg(2+)</name>
        <dbReference type="ChEBI" id="CHEBI:18420"/>
    </ligand>
</feature>
<dbReference type="OrthoDB" id="5817230at2759"/>
<dbReference type="GO" id="GO:0001664">
    <property type="term" value="F:G protein-coupled receptor binding"/>
    <property type="evidence" value="ECO:0007669"/>
    <property type="project" value="TreeGrafter"/>
</dbReference>
<dbReference type="Gene3D" id="1.10.400.10">
    <property type="entry name" value="GI Alpha 1, domain 2-like"/>
    <property type="match status" value="1"/>
</dbReference>
<dbReference type="GO" id="GO:0005525">
    <property type="term" value="F:GTP binding"/>
    <property type="evidence" value="ECO:0007669"/>
    <property type="project" value="UniProtKB-KW"/>
</dbReference>
<gene>
    <name evidence="5" type="ORF">RFI_00620</name>
</gene>
<sequence length="202" mass="22928">MGCINSTEEKASNEINSHYQAAARVDEEEKRLLLLGTGDGKSTIFKNLRKSKGEVIRDERTIEETANTVRSNLVHFMIKLLLKSQQLYDADHEANKGCKLPDDDPKIVDYTRMLLKHGIAYADDFLPPDADTEQLGEAIAYLWKIPAVQETFQKKGDFSFPDNLDFFYNKCKIVMGKGYAPEEEDIIKARVRTTGVYCFCSC</sequence>